<dbReference type="SMART" id="SM00850">
    <property type="entry name" value="LytTR"/>
    <property type="match status" value="1"/>
</dbReference>
<dbReference type="InterPro" id="IPR001789">
    <property type="entry name" value="Sig_transdc_resp-reg_receiver"/>
</dbReference>
<dbReference type="GO" id="GO:0003677">
    <property type="term" value="F:DNA binding"/>
    <property type="evidence" value="ECO:0007669"/>
    <property type="project" value="UniProtKB-KW"/>
</dbReference>
<feature type="domain" description="HTH LytTR-type" evidence="3">
    <location>
        <begin position="155"/>
        <end position="244"/>
    </location>
</feature>
<keyword evidence="4" id="KW-0238">DNA-binding</keyword>
<dbReference type="RefSeq" id="WP_274641255.1">
    <property type="nucleotide sequence ID" value="NZ_JAIWJY010000014.1"/>
</dbReference>
<dbReference type="Pfam" id="PF00072">
    <property type="entry name" value="Response_reg"/>
    <property type="match status" value="1"/>
</dbReference>
<proteinExistence type="predicted"/>
<dbReference type="InterPro" id="IPR046947">
    <property type="entry name" value="LytR-like"/>
</dbReference>
<keyword evidence="5" id="KW-1185">Reference proteome</keyword>
<dbReference type="PANTHER" id="PTHR37299">
    <property type="entry name" value="TRANSCRIPTIONAL REGULATOR-RELATED"/>
    <property type="match status" value="1"/>
</dbReference>
<dbReference type="Proteomes" id="UP001149303">
    <property type="component" value="Unassembled WGS sequence"/>
</dbReference>
<evidence type="ECO:0000259" key="3">
    <source>
        <dbReference type="PROSITE" id="PS50930"/>
    </source>
</evidence>
<reference evidence="4" key="1">
    <citation type="submission" date="2021-09" db="EMBL/GenBank/DDBJ databases">
        <authorList>
            <person name="Smyrli M."/>
        </authorList>
    </citation>
    <scope>NUCLEOTIDE SEQUENCE</scope>
    <source>
        <strain evidence="4">LAR25</strain>
    </source>
</reference>
<feature type="modified residue" description="4-aspartylphosphate" evidence="1">
    <location>
        <position position="55"/>
    </location>
</feature>
<name>A0A9X4EU20_9FLAO</name>
<comment type="caution">
    <text evidence="4">The sequence shown here is derived from an EMBL/GenBank/DDBJ whole genome shotgun (WGS) entry which is preliminary data.</text>
</comment>
<evidence type="ECO:0000313" key="4">
    <source>
        <dbReference type="EMBL" id="MDE1208275.1"/>
    </source>
</evidence>
<dbReference type="Gene3D" id="3.40.50.2300">
    <property type="match status" value="1"/>
</dbReference>
<dbReference type="GO" id="GO:0000156">
    <property type="term" value="F:phosphorelay response regulator activity"/>
    <property type="evidence" value="ECO:0007669"/>
    <property type="project" value="InterPro"/>
</dbReference>
<gene>
    <name evidence="4" type="ORF">LCI24_15870</name>
</gene>
<dbReference type="PROSITE" id="PS50930">
    <property type="entry name" value="HTH_LYTTR"/>
    <property type="match status" value="1"/>
</dbReference>
<evidence type="ECO:0000256" key="1">
    <source>
        <dbReference type="PROSITE-ProRule" id="PRU00169"/>
    </source>
</evidence>
<protein>
    <submittedName>
        <fullName evidence="4">LytTR family DNA-binding domain-containing protein</fullName>
    </submittedName>
</protein>
<evidence type="ECO:0000259" key="2">
    <source>
        <dbReference type="PROSITE" id="PS50110"/>
    </source>
</evidence>
<dbReference type="InterPro" id="IPR007492">
    <property type="entry name" value="LytTR_DNA-bd_dom"/>
</dbReference>
<dbReference type="Pfam" id="PF04397">
    <property type="entry name" value="LytTR"/>
    <property type="match status" value="1"/>
</dbReference>
<dbReference type="SMART" id="SM00448">
    <property type="entry name" value="REC"/>
    <property type="match status" value="1"/>
</dbReference>
<dbReference type="InterPro" id="IPR011006">
    <property type="entry name" value="CheY-like_superfamily"/>
</dbReference>
<dbReference type="SUPFAM" id="SSF52172">
    <property type="entry name" value="CheY-like"/>
    <property type="match status" value="1"/>
</dbReference>
<dbReference type="PANTHER" id="PTHR37299:SF1">
    <property type="entry name" value="STAGE 0 SPORULATION PROTEIN A HOMOLOG"/>
    <property type="match status" value="1"/>
</dbReference>
<accession>A0A9X4EU20</accession>
<dbReference type="PROSITE" id="PS50110">
    <property type="entry name" value="RESPONSE_REGULATORY"/>
    <property type="match status" value="1"/>
</dbReference>
<dbReference type="Gene3D" id="2.40.50.1020">
    <property type="entry name" value="LytTr DNA-binding domain"/>
    <property type="match status" value="1"/>
</dbReference>
<feature type="domain" description="Response regulatory" evidence="2">
    <location>
        <begin position="3"/>
        <end position="116"/>
    </location>
</feature>
<dbReference type="AlphaFoldDB" id="A0A9X4EU20"/>
<dbReference type="EMBL" id="JAIWJY010000014">
    <property type="protein sequence ID" value="MDE1208275.1"/>
    <property type="molecule type" value="Genomic_DNA"/>
</dbReference>
<sequence>MIRAIIVDDESKSIENLIWELGSFKDHIKVIQTFTCPKEAILFLEKNTIDTIFLDIEMPSMNGFTFLDKLNSNDFAIVFTTAYSEHALRAIRKGAYDYLLKPISNSQLKEAIERIKKRKSPTINIDTLENILVDFNNKQTKKRIAVHNDGCLTFIELHKIIYAEADGSYTRLIIQGEKDIVLSKKLKDVTNMLGDKLFYRIHNSYVVNLQKIKKFFKTEAYLVMDNNKKIPVARHKKNDLLNHF</sequence>
<keyword evidence="1" id="KW-0597">Phosphoprotein</keyword>
<evidence type="ECO:0000313" key="5">
    <source>
        <dbReference type="Proteomes" id="UP001149303"/>
    </source>
</evidence>
<organism evidence="4 5">
    <name type="scientific">Tenacibaculum larymnensis</name>
    <dbReference type="NCBI Taxonomy" id="2878201"/>
    <lineage>
        <taxon>Bacteria</taxon>
        <taxon>Pseudomonadati</taxon>
        <taxon>Bacteroidota</taxon>
        <taxon>Flavobacteriia</taxon>
        <taxon>Flavobacteriales</taxon>
        <taxon>Flavobacteriaceae</taxon>
        <taxon>Tenacibaculum</taxon>
    </lineage>
</organism>